<dbReference type="OrthoDB" id="3004750at2759"/>
<evidence type="ECO:0000256" key="1">
    <source>
        <dbReference type="SAM" id="Coils"/>
    </source>
</evidence>
<protein>
    <recommendedName>
        <fullName evidence="2">F-box domain-containing protein</fullName>
    </recommendedName>
</protein>
<dbReference type="Pfam" id="PF12937">
    <property type="entry name" value="F-box-like"/>
    <property type="match status" value="1"/>
</dbReference>
<comment type="caution">
    <text evidence="3">The sequence shown here is derived from an EMBL/GenBank/DDBJ whole genome shotgun (WGS) entry which is preliminary data.</text>
</comment>
<accession>A0A9P5Y331</accession>
<organism evidence="3 4">
    <name type="scientific">Collybia nuda</name>
    <dbReference type="NCBI Taxonomy" id="64659"/>
    <lineage>
        <taxon>Eukaryota</taxon>
        <taxon>Fungi</taxon>
        <taxon>Dikarya</taxon>
        <taxon>Basidiomycota</taxon>
        <taxon>Agaricomycotina</taxon>
        <taxon>Agaricomycetes</taxon>
        <taxon>Agaricomycetidae</taxon>
        <taxon>Agaricales</taxon>
        <taxon>Tricholomatineae</taxon>
        <taxon>Clitocybaceae</taxon>
        <taxon>Collybia</taxon>
    </lineage>
</organism>
<dbReference type="AlphaFoldDB" id="A0A9P5Y331"/>
<dbReference type="Gene3D" id="3.80.10.10">
    <property type="entry name" value="Ribonuclease Inhibitor"/>
    <property type="match status" value="1"/>
</dbReference>
<evidence type="ECO:0000259" key="2">
    <source>
        <dbReference type="Pfam" id="PF12937"/>
    </source>
</evidence>
<dbReference type="EMBL" id="MU150284">
    <property type="protein sequence ID" value="KAF9461415.1"/>
    <property type="molecule type" value="Genomic_DNA"/>
</dbReference>
<dbReference type="InterPro" id="IPR032675">
    <property type="entry name" value="LRR_dom_sf"/>
</dbReference>
<keyword evidence="4" id="KW-1185">Reference proteome</keyword>
<feature type="coiled-coil region" evidence="1">
    <location>
        <begin position="40"/>
        <end position="67"/>
    </location>
</feature>
<gene>
    <name evidence="3" type="ORF">BDZ94DRAFT_1263646</name>
</gene>
<dbReference type="Proteomes" id="UP000807353">
    <property type="component" value="Unassembled WGS sequence"/>
</dbReference>
<evidence type="ECO:0000313" key="3">
    <source>
        <dbReference type="EMBL" id="KAF9461415.1"/>
    </source>
</evidence>
<dbReference type="InterPro" id="IPR001810">
    <property type="entry name" value="F-box_dom"/>
</dbReference>
<sequence length="507" mass="57482">MTTTTLNVLESPHIAHLEPHAFSTNDALSDRDQQLVREVLVETENHVQSLDKEISRLQAAIDRIQGLRSSEITRISRLRMGVAPHRRAPPEVLAKIFVHCAVMEGSKVYLPPRCNYSIWDVIQVCSRWRKIAFAEPLLWNCVSVSSCKTTEGLNNLVHDILSHRGGNGIIDYGAPPIYSCREWQGISSLLTDYPRRLRRIGLGFVDFVPSSFSTPCALFDNLQSIAISFVELRVPRNFENTTIKAFSTARNLREVLIRSEERNIKIFSTWATCISLPWAQLTHLTIDGIPTTVLVNMLEHCAQLISCRVGPQGSLSTEEPLRRSICLENIHSMFFSSYSDYSAVVAILDLLVVANMRNLAFALPDWEEWPQKSVLDLIQRSRCRIESFRTPEGALVDDEVIPLMRAMPRLTKLSAYHKEPVSDSTLNTIVTENLCPNLGILKGLQVSSLQSFSTFLRRRWNGSGGGLWHISATVPSETFNQEEEYYESLQEDFGSDWRKIIVEPYFE</sequence>
<proteinExistence type="predicted"/>
<evidence type="ECO:0000313" key="4">
    <source>
        <dbReference type="Proteomes" id="UP000807353"/>
    </source>
</evidence>
<reference evidence="3" key="1">
    <citation type="submission" date="2020-11" db="EMBL/GenBank/DDBJ databases">
        <authorList>
            <consortium name="DOE Joint Genome Institute"/>
            <person name="Ahrendt S."/>
            <person name="Riley R."/>
            <person name="Andreopoulos W."/>
            <person name="Labutti K."/>
            <person name="Pangilinan J."/>
            <person name="Ruiz-Duenas F.J."/>
            <person name="Barrasa J.M."/>
            <person name="Sanchez-Garcia M."/>
            <person name="Camarero S."/>
            <person name="Miyauchi S."/>
            <person name="Serrano A."/>
            <person name="Linde D."/>
            <person name="Babiker R."/>
            <person name="Drula E."/>
            <person name="Ayuso-Fernandez I."/>
            <person name="Pacheco R."/>
            <person name="Padilla G."/>
            <person name="Ferreira P."/>
            <person name="Barriuso J."/>
            <person name="Kellner H."/>
            <person name="Castanera R."/>
            <person name="Alfaro M."/>
            <person name="Ramirez L."/>
            <person name="Pisabarro A.G."/>
            <person name="Kuo A."/>
            <person name="Tritt A."/>
            <person name="Lipzen A."/>
            <person name="He G."/>
            <person name="Yan M."/>
            <person name="Ng V."/>
            <person name="Cullen D."/>
            <person name="Martin F."/>
            <person name="Rosso M.-N."/>
            <person name="Henrissat B."/>
            <person name="Hibbett D."/>
            <person name="Martinez A.T."/>
            <person name="Grigoriev I.V."/>
        </authorList>
    </citation>
    <scope>NUCLEOTIDE SEQUENCE</scope>
    <source>
        <strain evidence="3">CBS 247.69</strain>
    </source>
</reference>
<feature type="domain" description="F-box" evidence="2">
    <location>
        <begin position="89"/>
        <end position="143"/>
    </location>
</feature>
<name>A0A9P5Y331_9AGAR</name>
<keyword evidence="1" id="KW-0175">Coiled coil</keyword>